<evidence type="ECO:0000256" key="2">
    <source>
        <dbReference type="ARBA" id="ARBA00036535"/>
    </source>
</evidence>
<evidence type="ECO:0000259" key="11">
    <source>
        <dbReference type="SMART" id="SM00363"/>
    </source>
</evidence>
<evidence type="ECO:0000313" key="13">
    <source>
        <dbReference type="Proteomes" id="UP000198407"/>
    </source>
</evidence>
<evidence type="ECO:0000256" key="10">
    <source>
        <dbReference type="PROSITE-ProRule" id="PRU00182"/>
    </source>
</evidence>
<keyword evidence="10" id="KW-0694">RNA-binding</keyword>
<dbReference type="GO" id="GO:0160138">
    <property type="term" value="F:23S rRNA pseudouridine(2604) synthase activity"/>
    <property type="evidence" value="ECO:0007669"/>
    <property type="project" value="UniProtKB-EC"/>
</dbReference>
<evidence type="ECO:0000256" key="9">
    <source>
        <dbReference type="ARBA" id="ARBA00043147"/>
    </source>
</evidence>
<dbReference type="CDD" id="cd02555">
    <property type="entry name" value="PSSA_1"/>
    <property type="match status" value="1"/>
</dbReference>
<proteinExistence type="predicted"/>
<feature type="domain" description="RNA-binding S4" evidence="11">
    <location>
        <begin position="5"/>
        <end position="65"/>
    </location>
</feature>
<dbReference type="GO" id="GO:0001522">
    <property type="term" value="P:pseudouridine synthesis"/>
    <property type="evidence" value="ECO:0007669"/>
    <property type="project" value="InterPro"/>
</dbReference>
<dbReference type="PANTHER" id="PTHR47683:SF2">
    <property type="entry name" value="RNA-BINDING S4 DOMAIN-CONTAINING PROTEIN"/>
    <property type="match status" value="1"/>
</dbReference>
<dbReference type="SMART" id="SM00363">
    <property type="entry name" value="S4"/>
    <property type="match status" value="1"/>
</dbReference>
<dbReference type="RefSeq" id="WP_042121839.1">
    <property type="nucleotide sequence ID" value="NZ_FZOL01000010.1"/>
</dbReference>
<keyword evidence="13" id="KW-1185">Reference proteome</keyword>
<dbReference type="EMBL" id="FZOL01000010">
    <property type="protein sequence ID" value="SNS55762.1"/>
    <property type="molecule type" value="Genomic_DNA"/>
</dbReference>
<dbReference type="InterPro" id="IPR020103">
    <property type="entry name" value="PsdUridine_synth_cat_dom_sf"/>
</dbReference>
<evidence type="ECO:0000256" key="8">
    <source>
        <dbReference type="ARBA" id="ARBA00042890"/>
    </source>
</evidence>
<dbReference type="Proteomes" id="UP000198407">
    <property type="component" value="Unassembled WGS sequence"/>
</dbReference>
<dbReference type="InterPro" id="IPR050343">
    <property type="entry name" value="RsuA_PseudoU_synthase"/>
</dbReference>
<evidence type="ECO:0000256" key="4">
    <source>
        <dbReference type="ARBA" id="ARBA00039989"/>
    </source>
</evidence>
<comment type="catalytic activity">
    <reaction evidence="2">
        <text>uridine(2604) in 23S rRNA = pseudouridine(2604) in 23S rRNA</text>
        <dbReference type="Rhea" id="RHEA:38875"/>
        <dbReference type="Rhea" id="RHEA-COMP:10093"/>
        <dbReference type="Rhea" id="RHEA-COMP:10094"/>
        <dbReference type="ChEBI" id="CHEBI:65314"/>
        <dbReference type="ChEBI" id="CHEBI:65315"/>
        <dbReference type="EC" id="5.4.99.21"/>
    </reaction>
</comment>
<dbReference type="CDD" id="cd00165">
    <property type="entry name" value="S4"/>
    <property type="match status" value="1"/>
</dbReference>
<dbReference type="Gene3D" id="3.10.290.10">
    <property type="entry name" value="RNA-binding S4 domain"/>
    <property type="match status" value="1"/>
</dbReference>
<dbReference type="STRING" id="1215104.GCA_000730585_04502"/>
<organism evidence="12 13">
    <name type="scientific">Pseudomonas japonica</name>
    <dbReference type="NCBI Taxonomy" id="256466"/>
    <lineage>
        <taxon>Bacteria</taxon>
        <taxon>Pseudomonadati</taxon>
        <taxon>Pseudomonadota</taxon>
        <taxon>Gammaproteobacteria</taxon>
        <taxon>Pseudomonadales</taxon>
        <taxon>Pseudomonadaceae</taxon>
        <taxon>Pseudomonas</taxon>
    </lineage>
</organism>
<protein>
    <recommendedName>
        <fullName evidence="4">Dual-specificity RNA pseudouridine synthase RluF</fullName>
        <ecNumber evidence="3">5.4.99.21</ecNumber>
    </recommendedName>
    <alternativeName>
        <fullName evidence="6">23S rRNA pseudouridine(2604) synthase</fullName>
    </alternativeName>
    <alternativeName>
        <fullName evidence="8">Ribosomal large subunit pseudouridine synthase F</fullName>
    </alternativeName>
    <alternativeName>
        <fullName evidence="7">rRNA pseudouridylate synthase F</fullName>
    </alternativeName>
    <alternativeName>
        <fullName evidence="9">rRNA-uridine isomerase F</fullName>
    </alternativeName>
    <alternativeName>
        <fullName evidence="5">tRNA(Tyr) pseudouridine(35) synthase</fullName>
    </alternativeName>
</protein>
<dbReference type="GO" id="GO:0006396">
    <property type="term" value="P:RNA processing"/>
    <property type="evidence" value="ECO:0007669"/>
    <property type="project" value="UniProtKB-ARBA"/>
</dbReference>
<dbReference type="SUPFAM" id="SSF55120">
    <property type="entry name" value="Pseudouridine synthase"/>
    <property type="match status" value="1"/>
</dbReference>
<evidence type="ECO:0000313" key="12">
    <source>
        <dbReference type="EMBL" id="SNS55762.1"/>
    </source>
</evidence>
<comment type="catalytic activity">
    <reaction evidence="1">
        <text>uridine(35) in tRNA(Tyr) = pseudouridine(35) in tRNA(Tyr)</text>
        <dbReference type="Rhea" id="RHEA:60556"/>
        <dbReference type="Rhea" id="RHEA-COMP:15607"/>
        <dbReference type="Rhea" id="RHEA-COMP:15608"/>
        <dbReference type="ChEBI" id="CHEBI:65314"/>
        <dbReference type="ChEBI" id="CHEBI:65315"/>
    </reaction>
</comment>
<dbReference type="OrthoDB" id="9807213at2"/>
<dbReference type="InterPro" id="IPR002942">
    <property type="entry name" value="S4_RNA-bd"/>
</dbReference>
<dbReference type="PROSITE" id="PS50889">
    <property type="entry name" value="S4"/>
    <property type="match status" value="1"/>
</dbReference>
<reference evidence="13" key="1">
    <citation type="submission" date="2017-06" db="EMBL/GenBank/DDBJ databases">
        <authorList>
            <person name="Varghese N."/>
            <person name="Submissions S."/>
        </authorList>
    </citation>
    <scope>NUCLEOTIDE SEQUENCE [LARGE SCALE GENOMIC DNA]</scope>
    <source>
        <strain evidence="13">DSM 22348</strain>
    </source>
</reference>
<evidence type="ECO:0000256" key="5">
    <source>
        <dbReference type="ARBA" id="ARBA00041420"/>
    </source>
</evidence>
<dbReference type="AlphaFoldDB" id="A0A239FHW3"/>
<dbReference type="SUPFAM" id="SSF55174">
    <property type="entry name" value="Alpha-L RNA-binding motif"/>
    <property type="match status" value="1"/>
</dbReference>
<sequence length="236" mass="26133">MSETTRLSKCLVAQLGCSRREAELYISGGWVTVDGQVVDEPQFPVGQQTVALLPGAKTEPLDPVTLLLHQEAGQTAESGRLGMHADNLSAAHAEGRRVLRGHFARLTCLAELQAGASGLQVFSQDWRTVRKINADIQKLEQEYVVEVRGEIIGTGLERLNRGFTWKGHELPKVKASWQNETRLRLVLKNPPAGLIELLCRSVGLEVVSMRRIRLGGVAMSKLPAGQWRYLESKEKF</sequence>
<evidence type="ECO:0000256" key="3">
    <source>
        <dbReference type="ARBA" id="ARBA00038922"/>
    </source>
</evidence>
<dbReference type="Gene3D" id="3.30.2350.10">
    <property type="entry name" value="Pseudouridine synthase"/>
    <property type="match status" value="1"/>
</dbReference>
<dbReference type="PANTHER" id="PTHR47683">
    <property type="entry name" value="PSEUDOURIDINE SYNTHASE FAMILY PROTEIN-RELATED"/>
    <property type="match status" value="1"/>
</dbReference>
<evidence type="ECO:0000256" key="1">
    <source>
        <dbReference type="ARBA" id="ARBA00036390"/>
    </source>
</evidence>
<evidence type="ECO:0000256" key="7">
    <source>
        <dbReference type="ARBA" id="ARBA00042843"/>
    </source>
</evidence>
<name>A0A239FHW3_9PSED</name>
<dbReference type="Pfam" id="PF01479">
    <property type="entry name" value="S4"/>
    <property type="match status" value="1"/>
</dbReference>
<dbReference type="InterPro" id="IPR036986">
    <property type="entry name" value="S4_RNA-bd_sf"/>
</dbReference>
<gene>
    <name evidence="12" type="ORF">SAMN05444352_11051</name>
</gene>
<dbReference type="EC" id="5.4.99.21" evidence="3"/>
<dbReference type="GO" id="GO:0003723">
    <property type="term" value="F:RNA binding"/>
    <property type="evidence" value="ECO:0007669"/>
    <property type="project" value="UniProtKB-KW"/>
</dbReference>
<accession>A0A239FHW3</accession>
<evidence type="ECO:0000256" key="6">
    <source>
        <dbReference type="ARBA" id="ARBA00041697"/>
    </source>
</evidence>